<reference evidence="1" key="1">
    <citation type="submission" date="2019-03" db="EMBL/GenBank/DDBJ databases">
        <title>Long read genome sequence of the mycoparasitic Pythium oligandrum ATCC 38472 isolated from sugarbeet rhizosphere.</title>
        <authorList>
            <person name="Gaulin E."/>
        </authorList>
    </citation>
    <scope>NUCLEOTIDE SEQUENCE</scope>
    <source>
        <strain evidence="1">ATCC 38472_TT</strain>
    </source>
</reference>
<dbReference type="EMBL" id="SPLM01000042">
    <property type="protein sequence ID" value="TMW63985.1"/>
    <property type="molecule type" value="Genomic_DNA"/>
</dbReference>
<comment type="caution">
    <text evidence="1">The sequence shown here is derived from an EMBL/GenBank/DDBJ whole genome shotgun (WGS) entry which is preliminary data.</text>
</comment>
<keyword evidence="2" id="KW-1185">Reference proteome</keyword>
<dbReference type="InterPro" id="IPR052980">
    <property type="entry name" value="Crinkler_effector"/>
</dbReference>
<name>A0A8K1CIS4_PYTOL</name>
<proteinExistence type="predicted"/>
<organism evidence="1 2">
    <name type="scientific">Pythium oligandrum</name>
    <name type="common">Mycoparasitic fungus</name>
    <dbReference type="NCBI Taxonomy" id="41045"/>
    <lineage>
        <taxon>Eukaryota</taxon>
        <taxon>Sar</taxon>
        <taxon>Stramenopiles</taxon>
        <taxon>Oomycota</taxon>
        <taxon>Peronosporomycetes</taxon>
        <taxon>Pythiales</taxon>
        <taxon>Pythiaceae</taxon>
        <taxon>Pythium</taxon>
    </lineage>
</organism>
<dbReference type="Proteomes" id="UP000794436">
    <property type="component" value="Unassembled WGS sequence"/>
</dbReference>
<gene>
    <name evidence="1" type="ORF">Poli38472_014690</name>
</gene>
<dbReference type="OrthoDB" id="98369at2759"/>
<dbReference type="AlphaFoldDB" id="A0A8K1CIS4"/>
<evidence type="ECO:0000313" key="2">
    <source>
        <dbReference type="Proteomes" id="UP000794436"/>
    </source>
</evidence>
<protein>
    <submittedName>
        <fullName evidence="1">Uncharacterized protein</fullName>
    </submittedName>
</protein>
<dbReference type="PANTHER" id="PTHR33129">
    <property type="entry name" value="PROTEIN KINASE DOMAIN-CONTAINING PROTEIN-RELATED"/>
    <property type="match status" value="1"/>
</dbReference>
<evidence type="ECO:0000313" key="1">
    <source>
        <dbReference type="EMBL" id="TMW63985.1"/>
    </source>
</evidence>
<sequence>MWVSCHVGSAGLPMEHPYREPEIYVRPCYPYFYDLIKGSLYEDDEQGVTVSGTPGIGKSVFFAYFLVRYSEMNPGTTVITIPSGREGKHSVMEKLVVWRGGKIVGMAKKIKSRMFKLIEKSEREAEKRNEQVIQLYDGAPKVSPKEAKFVCFTSPAGPSRADLRCAGENAPEFGPPKIDLKENDKLHFCHLGGRRYCLDEAEPWTNR</sequence>
<accession>A0A8K1CIS4</accession>
<dbReference type="PANTHER" id="PTHR33129:SF1">
    <property type="entry name" value="ATP-BINDING PROTEIN"/>
    <property type="match status" value="1"/>
</dbReference>